<dbReference type="EMBL" id="JAZGQO010000010">
    <property type="protein sequence ID" value="KAK6177830.1"/>
    <property type="molecule type" value="Genomic_DNA"/>
</dbReference>
<evidence type="ECO:0000313" key="5">
    <source>
        <dbReference type="EMBL" id="KAK6177831.1"/>
    </source>
</evidence>
<dbReference type="EMBL" id="JAZGQO010000010">
    <property type="protein sequence ID" value="KAK6177827.1"/>
    <property type="molecule type" value="Genomic_DNA"/>
</dbReference>
<evidence type="ECO:0000313" key="3">
    <source>
        <dbReference type="EMBL" id="KAK6177829.1"/>
    </source>
</evidence>
<keyword evidence="6" id="KW-1185">Reference proteome</keyword>
<evidence type="ECO:0000313" key="6">
    <source>
        <dbReference type="Proteomes" id="UP001347796"/>
    </source>
</evidence>
<dbReference type="AlphaFoldDB" id="A0AAN8JM04"/>
<evidence type="ECO:0000256" key="1">
    <source>
        <dbReference type="SAM" id="MobiDB-lite"/>
    </source>
</evidence>
<dbReference type="EMBL" id="JAZGQO010000010">
    <property type="protein sequence ID" value="KAK6177829.1"/>
    <property type="molecule type" value="Genomic_DNA"/>
</dbReference>
<name>A0AAN8JM04_PATCE</name>
<reference evidence="4 6" key="1">
    <citation type="submission" date="2024-01" db="EMBL/GenBank/DDBJ databases">
        <title>The genome of the rayed Mediterranean limpet Patella caerulea (Linnaeus, 1758).</title>
        <authorList>
            <person name="Anh-Thu Weber A."/>
            <person name="Halstead-Nussloch G."/>
        </authorList>
    </citation>
    <scope>NUCLEOTIDE SEQUENCE [LARGE SCALE GENOMIC DNA]</scope>
    <source>
        <strain evidence="4">AATW-2023a</strain>
        <tissue evidence="4">Whole specimen</tissue>
    </source>
</reference>
<proteinExistence type="predicted"/>
<evidence type="ECO:0000313" key="4">
    <source>
        <dbReference type="EMBL" id="KAK6177830.1"/>
    </source>
</evidence>
<dbReference type="Proteomes" id="UP001347796">
    <property type="component" value="Unassembled WGS sequence"/>
</dbReference>
<feature type="compositionally biased region" description="Polar residues" evidence="1">
    <location>
        <begin position="152"/>
        <end position="165"/>
    </location>
</feature>
<protein>
    <submittedName>
        <fullName evidence="4">Uncharacterized protein</fullName>
    </submittedName>
</protein>
<gene>
    <name evidence="2" type="ORF">SNE40_015855</name>
    <name evidence="3" type="ORF">SNE40_015856</name>
    <name evidence="4" type="ORF">SNE40_015857</name>
    <name evidence="5" type="ORF">SNE40_015858</name>
</gene>
<comment type="caution">
    <text evidence="4">The sequence shown here is derived from an EMBL/GenBank/DDBJ whole genome shotgun (WGS) entry which is preliminary data.</text>
</comment>
<sequence>MANPKTTQRTEKDCDRMAVTRLFYQFIQCMHHLANLAEPSTCFKKKEQELNRFIRPARKNEKIVDGINQINAAWTRAIRKELIRHYTEEKFWSFEYIFDFNFLFTADEIMELGHQALAWAKKNYGKKLRQSTIDEFLVQLPRARPSAPPSPDCTTSPIPMTQSPLEPSPKPKRQPVARKSPQNDRPVTPPTIFSVKPKTAPSTSSVSVKPVAAPPTGFSVKPIAATSARTPSKKNKAPPARVSSPLKRANRLNQKPKAAPTSKTRLVDNRSKINKKPVFTVPNRFTFSKNSDPFVTRRASTTD</sequence>
<dbReference type="EMBL" id="JAZGQO010000010">
    <property type="protein sequence ID" value="KAK6177831.1"/>
    <property type="molecule type" value="Genomic_DNA"/>
</dbReference>
<accession>A0AAN8JM04</accession>
<evidence type="ECO:0000313" key="2">
    <source>
        <dbReference type="EMBL" id="KAK6177827.1"/>
    </source>
</evidence>
<organism evidence="4 6">
    <name type="scientific">Patella caerulea</name>
    <name type="common">Rayed Mediterranean limpet</name>
    <dbReference type="NCBI Taxonomy" id="87958"/>
    <lineage>
        <taxon>Eukaryota</taxon>
        <taxon>Metazoa</taxon>
        <taxon>Spiralia</taxon>
        <taxon>Lophotrochozoa</taxon>
        <taxon>Mollusca</taxon>
        <taxon>Gastropoda</taxon>
        <taxon>Patellogastropoda</taxon>
        <taxon>Patelloidea</taxon>
        <taxon>Patellidae</taxon>
        <taxon>Patella</taxon>
    </lineage>
</organism>
<feature type="region of interest" description="Disordered" evidence="1">
    <location>
        <begin position="141"/>
        <end position="275"/>
    </location>
</feature>